<dbReference type="EnsemblMetazoa" id="ACOM040519-RA">
    <property type="protein sequence ID" value="ACOM040519-PA.1"/>
    <property type="gene ID" value="ACOM040519"/>
</dbReference>
<reference evidence="1" key="1">
    <citation type="submission" date="2022-08" db="UniProtKB">
        <authorList>
            <consortium name="EnsemblMetazoa"/>
        </authorList>
    </citation>
    <scope>IDENTIFICATION</scope>
</reference>
<protein>
    <submittedName>
        <fullName evidence="1">Uncharacterized protein</fullName>
    </submittedName>
</protein>
<proteinExistence type="predicted"/>
<organism evidence="1">
    <name type="scientific">Anopheles coluzzii</name>
    <name type="common">African malaria mosquito</name>
    <dbReference type="NCBI Taxonomy" id="1518534"/>
    <lineage>
        <taxon>Eukaryota</taxon>
        <taxon>Metazoa</taxon>
        <taxon>Ecdysozoa</taxon>
        <taxon>Arthropoda</taxon>
        <taxon>Hexapoda</taxon>
        <taxon>Insecta</taxon>
        <taxon>Pterygota</taxon>
        <taxon>Neoptera</taxon>
        <taxon>Endopterygota</taxon>
        <taxon>Diptera</taxon>
        <taxon>Nematocera</taxon>
        <taxon>Culicoidea</taxon>
        <taxon>Culicidae</taxon>
        <taxon>Anophelinae</taxon>
        <taxon>Anopheles</taxon>
    </lineage>
</organism>
<dbReference type="AlphaFoldDB" id="A0A8W7Q1D3"/>
<evidence type="ECO:0000313" key="1">
    <source>
        <dbReference type="EnsemblMetazoa" id="ACOM040519-PA.1"/>
    </source>
</evidence>
<sequence length="232" mass="26483">MSISPYTPPLIVDPQRDLEPSIVVLLYQVVVEEQCRVLFALVRDRFLARQHHAQHRYDVIQLERCDPLVLGGKLQPGQVGGQLLEVILEVAVQLRLQLRIVDAGDDEENNVPHERVHLYQLEVDELEAARDLPGRVVVQHGTVAGQLVRDQLRLASMALVYLGVSPPGQPRLDPGPEDILPKHIHHLPERRLAQPRIDINLDEILMNACLKHVRLQVAQRYRDRMKQGQFLK</sequence>
<accession>A0A8W7Q1D3</accession>
<dbReference type="Proteomes" id="UP000075882">
    <property type="component" value="Unassembled WGS sequence"/>
</dbReference>
<name>A0A8W7Q1D3_ANOCL</name>